<feature type="domain" description="Fe/B12 periplasmic-binding" evidence="3">
    <location>
        <begin position="92"/>
        <end position="349"/>
    </location>
</feature>
<sequence>MKNTLKKYLSLSLACALLISMIGCGTASAPAETVPATESVTEQAAETVTETASAETEETASEEAIEAAETTYPVTLTDQAGREVTLEAEPETIVSGYYIPSSLLIALGLDDKMVGIEAKAGKRAIYKLAAPELIDLPSVGTAKEFDLEGCAALSPDLVILPLKLKDAAASLTELGIPVLLVNPESQELLTEMIELVSTATNTQERANELLSYMDSQKTMLSDTLADTEPKSVYLAGNSSLLSTAGPAMYQSSMIELAGGKNAAEEITDTYWAEISYEQLLAWDPAYIILASDADYTVDDILNDENLKDCTAVKNGQVYQIPGDVEALDSPVPASILASVWLAGILHPEQIPADTYTTESNTYYETFYGISNEN</sequence>
<keyword evidence="5" id="KW-1185">Reference proteome</keyword>
<evidence type="ECO:0000259" key="3">
    <source>
        <dbReference type="PROSITE" id="PS50983"/>
    </source>
</evidence>
<dbReference type="InterPro" id="IPR002491">
    <property type="entry name" value="ABC_transptr_periplasmic_BD"/>
</dbReference>
<evidence type="ECO:0000313" key="5">
    <source>
        <dbReference type="Proteomes" id="UP001199355"/>
    </source>
</evidence>
<name>A0AAE3AT62_9FIRM</name>
<keyword evidence="2" id="KW-0732">Signal</keyword>
<feature type="chain" id="PRO_5042257429" evidence="2">
    <location>
        <begin position="32"/>
        <end position="373"/>
    </location>
</feature>
<comment type="similarity">
    <text evidence="1">Belongs to the bacterial solute-binding protein 8 family.</text>
</comment>
<dbReference type="PROSITE" id="PS50983">
    <property type="entry name" value="FE_B12_PBP"/>
    <property type="match status" value="1"/>
</dbReference>
<proteinExistence type="inferred from homology"/>
<dbReference type="PANTHER" id="PTHR30535">
    <property type="entry name" value="VITAMIN B12-BINDING PROTEIN"/>
    <property type="match status" value="1"/>
</dbReference>
<dbReference type="Gene3D" id="1.20.58.2180">
    <property type="match status" value="1"/>
</dbReference>
<protein>
    <submittedName>
        <fullName evidence="4">ABC transporter substrate-binding protein</fullName>
    </submittedName>
</protein>
<organism evidence="4 5">
    <name type="scientific">Gallintestinimicrobium propionicum</name>
    <dbReference type="NCBI Taxonomy" id="2981770"/>
    <lineage>
        <taxon>Bacteria</taxon>
        <taxon>Bacillati</taxon>
        <taxon>Bacillota</taxon>
        <taxon>Clostridia</taxon>
        <taxon>Lachnospirales</taxon>
        <taxon>Lachnospiraceae</taxon>
        <taxon>Gallintestinimicrobium</taxon>
    </lineage>
</organism>
<dbReference type="RefSeq" id="WP_308728063.1">
    <property type="nucleotide sequence ID" value="NZ_JAJEQF010000012.1"/>
</dbReference>
<evidence type="ECO:0000256" key="2">
    <source>
        <dbReference type="SAM" id="SignalP"/>
    </source>
</evidence>
<dbReference type="Proteomes" id="UP001199355">
    <property type="component" value="Unassembled WGS sequence"/>
</dbReference>
<evidence type="ECO:0000256" key="1">
    <source>
        <dbReference type="ARBA" id="ARBA00008814"/>
    </source>
</evidence>
<dbReference type="AlphaFoldDB" id="A0AAE3AT62"/>
<gene>
    <name evidence="4" type="ORF">LKD45_06530</name>
</gene>
<dbReference type="EMBL" id="JAJEQF010000012">
    <property type="protein sequence ID" value="MCC2167353.1"/>
    <property type="molecule type" value="Genomic_DNA"/>
</dbReference>
<evidence type="ECO:0000313" key="4">
    <source>
        <dbReference type="EMBL" id="MCC2167353.1"/>
    </source>
</evidence>
<dbReference type="SUPFAM" id="SSF53807">
    <property type="entry name" value="Helical backbone' metal receptor"/>
    <property type="match status" value="1"/>
</dbReference>
<comment type="caution">
    <text evidence="4">The sequence shown here is derived from an EMBL/GenBank/DDBJ whole genome shotgun (WGS) entry which is preliminary data.</text>
</comment>
<accession>A0AAE3AT62</accession>
<dbReference type="GO" id="GO:0071281">
    <property type="term" value="P:cellular response to iron ion"/>
    <property type="evidence" value="ECO:0007669"/>
    <property type="project" value="TreeGrafter"/>
</dbReference>
<dbReference type="InterPro" id="IPR050902">
    <property type="entry name" value="ABC_Transporter_SBP"/>
</dbReference>
<dbReference type="PROSITE" id="PS51257">
    <property type="entry name" value="PROKAR_LIPOPROTEIN"/>
    <property type="match status" value="1"/>
</dbReference>
<feature type="signal peptide" evidence="2">
    <location>
        <begin position="1"/>
        <end position="31"/>
    </location>
</feature>
<dbReference type="Gene3D" id="3.40.50.1980">
    <property type="entry name" value="Nitrogenase molybdenum iron protein domain"/>
    <property type="match status" value="2"/>
</dbReference>
<dbReference type="Pfam" id="PF01497">
    <property type="entry name" value="Peripla_BP_2"/>
    <property type="match status" value="1"/>
</dbReference>
<dbReference type="PANTHER" id="PTHR30535:SF34">
    <property type="entry name" value="MOLYBDATE-BINDING PROTEIN MOLA"/>
    <property type="match status" value="1"/>
</dbReference>
<reference evidence="4 5" key="1">
    <citation type="submission" date="2021-10" db="EMBL/GenBank/DDBJ databases">
        <title>Anaerobic single-cell dispensing facilitates the cultivation of human gut bacteria.</title>
        <authorList>
            <person name="Afrizal A."/>
        </authorList>
    </citation>
    <scope>NUCLEOTIDE SEQUENCE [LARGE SCALE GENOMIC DNA]</scope>
    <source>
        <strain evidence="4 5">CLA-AA-H244</strain>
    </source>
</reference>